<evidence type="ECO:0000313" key="3">
    <source>
        <dbReference type="EMBL" id="GMN32873.1"/>
    </source>
</evidence>
<proteinExistence type="predicted"/>
<dbReference type="AlphaFoldDB" id="A0AA88CSA3"/>
<evidence type="ECO:0000313" key="4">
    <source>
        <dbReference type="EMBL" id="GMN32882.1"/>
    </source>
</evidence>
<evidence type="ECO:0000313" key="5">
    <source>
        <dbReference type="EMBL" id="GMN32896.1"/>
    </source>
</evidence>
<dbReference type="EMBL" id="BTGU01004836">
    <property type="protein sequence ID" value="GMN32896.1"/>
    <property type="molecule type" value="Genomic_DNA"/>
</dbReference>
<dbReference type="EMBL" id="BTGU01004835">
    <property type="protein sequence ID" value="GMN32882.1"/>
    <property type="molecule type" value="Genomic_DNA"/>
</dbReference>
<sequence length="292" mass="32289">MSRGPNPPSRAKAISYVMLNRQSNREVRKVLVSVSLGEKEPLESSPFMCIALVNFPLEFSPLFLNSFILFLILLSILSEPFFLGHGSQEDGGPIGYCGVASRREGRGARSTGFEFGSDCGAVCAKGCRSGQRGGSDCIRTSTGRDFGRGRPRDGRRQSTCDVVGGCDEVGVADFRRLESGGMDFSGGMIFLADGCRPIRRWQELKTLLLERFRLTQEGSTCEKFLAIRQEGTVYDYHRLFEALSSPLTDLSEEVLESTFINGLRADIWAEVRMMKPSGLPRIMEFAQRVEGP</sequence>
<dbReference type="EMBL" id="BTGU01004834">
    <property type="protein sequence ID" value="GMN32873.1"/>
    <property type="molecule type" value="Genomic_DNA"/>
</dbReference>
<dbReference type="Proteomes" id="UP001187192">
    <property type="component" value="Unassembled WGS sequence"/>
</dbReference>
<name>A0AA88CSA3_FICCA</name>
<protein>
    <recommendedName>
        <fullName evidence="1">Retrotransposon gag domain-containing protein</fullName>
    </recommendedName>
</protein>
<reference evidence="3" key="1">
    <citation type="submission" date="2023-07" db="EMBL/GenBank/DDBJ databases">
        <title>draft genome sequence of fig (Ficus carica).</title>
        <authorList>
            <person name="Takahashi T."/>
            <person name="Nishimura K."/>
        </authorList>
    </citation>
    <scope>NUCLEOTIDE SEQUENCE</scope>
</reference>
<evidence type="ECO:0000259" key="1">
    <source>
        <dbReference type="Pfam" id="PF03732"/>
    </source>
</evidence>
<keyword evidence="6" id="KW-1185">Reference proteome</keyword>
<organism evidence="3 6">
    <name type="scientific">Ficus carica</name>
    <name type="common">Common fig</name>
    <dbReference type="NCBI Taxonomy" id="3494"/>
    <lineage>
        <taxon>Eukaryota</taxon>
        <taxon>Viridiplantae</taxon>
        <taxon>Streptophyta</taxon>
        <taxon>Embryophyta</taxon>
        <taxon>Tracheophyta</taxon>
        <taxon>Spermatophyta</taxon>
        <taxon>Magnoliopsida</taxon>
        <taxon>eudicotyledons</taxon>
        <taxon>Gunneridae</taxon>
        <taxon>Pentapetalae</taxon>
        <taxon>rosids</taxon>
        <taxon>fabids</taxon>
        <taxon>Rosales</taxon>
        <taxon>Moraceae</taxon>
        <taxon>Ficeae</taxon>
        <taxon>Ficus</taxon>
    </lineage>
</organism>
<dbReference type="InterPro" id="IPR005162">
    <property type="entry name" value="Retrotrans_gag_dom"/>
</dbReference>
<evidence type="ECO:0000313" key="6">
    <source>
        <dbReference type="Proteomes" id="UP001187192"/>
    </source>
</evidence>
<comment type="caution">
    <text evidence="3">The sequence shown here is derived from an EMBL/GenBank/DDBJ whole genome shotgun (WGS) entry which is preliminary data.</text>
</comment>
<dbReference type="EMBL" id="BTGU01004833">
    <property type="protein sequence ID" value="GMN32864.1"/>
    <property type="molecule type" value="Genomic_DNA"/>
</dbReference>
<dbReference type="Pfam" id="PF03732">
    <property type="entry name" value="Retrotrans_gag"/>
    <property type="match status" value="1"/>
</dbReference>
<feature type="domain" description="Retrotransposon gag" evidence="1">
    <location>
        <begin position="198"/>
        <end position="264"/>
    </location>
</feature>
<gene>
    <name evidence="2" type="ORF">TIFTF001_046637</name>
    <name evidence="3" type="ORF">TIFTF001_046640</name>
    <name evidence="4" type="ORF">TIFTF001_046641</name>
    <name evidence="5" type="ORF">TIFTF001_046644</name>
</gene>
<accession>A0AA88CSA3</accession>
<evidence type="ECO:0000313" key="2">
    <source>
        <dbReference type="EMBL" id="GMN32864.1"/>
    </source>
</evidence>